<dbReference type="Gene3D" id="2.60.40.1240">
    <property type="match status" value="1"/>
</dbReference>
<dbReference type="Pfam" id="PF11611">
    <property type="entry name" value="DUF4352"/>
    <property type="match status" value="1"/>
</dbReference>
<evidence type="ECO:0000259" key="4">
    <source>
        <dbReference type="Pfam" id="PF11611"/>
    </source>
</evidence>
<sequence length="281" mass="28477">MAQPPGYGPPAYGPPGSGAGAPSYGGPGYGGPAYGPPPDSTPPAYGSPPESAPPGYGASAEYGPSSYGAPPTPPPNRPVGLIVGAIIAVAVLVMIAGGVIAAVYVSNRGSSDDPTVASSDGPTSATTGEAPASSAPSADSTVPAGDRGTIGKPVRQADLIITVTAKPQCGVKSIGSGYTTYEPRQGQWCLIDLKFENVGKAAIKPRQSSIKMIDENGGEYLMDLFSFKANPDDNLALFENIYQGKTATGIIAFDVATGQVPATLKMNPAGDWDDELQFSLK</sequence>
<comment type="caution">
    <text evidence="5">The sequence shown here is derived from an EMBL/GenBank/DDBJ whole genome shotgun (WGS) entry which is preliminary data.</text>
</comment>
<dbReference type="InterPro" id="IPR029051">
    <property type="entry name" value="DUF4352"/>
</dbReference>
<keyword evidence="3" id="KW-1133">Transmembrane helix</keyword>
<keyword evidence="6" id="KW-1185">Reference proteome</keyword>
<keyword evidence="3" id="KW-0812">Transmembrane</keyword>
<feature type="transmembrane region" description="Helical" evidence="3">
    <location>
        <begin position="79"/>
        <end position="105"/>
    </location>
</feature>
<dbReference type="InterPro" id="IPR029050">
    <property type="entry name" value="Immunoprotect_excell_Ig-like"/>
</dbReference>
<feature type="compositionally biased region" description="Gly residues" evidence="2">
    <location>
        <begin position="15"/>
        <end position="33"/>
    </location>
</feature>
<dbReference type="Proteomes" id="UP000317982">
    <property type="component" value="Unassembled WGS sequence"/>
</dbReference>
<organism evidence="5 6">
    <name type="scientific">Cryptosporangium phraense</name>
    <dbReference type="NCBI Taxonomy" id="2593070"/>
    <lineage>
        <taxon>Bacteria</taxon>
        <taxon>Bacillati</taxon>
        <taxon>Actinomycetota</taxon>
        <taxon>Actinomycetes</taxon>
        <taxon>Cryptosporangiales</taxon>
        <taxon>Cryptosporangiaceae</taxon>
        <taxon>Cryptosporangium</taxon>
    </lineage>
</organism>
<gene>
    <name evidence="5" type="ORF">FL583_33240</name>
</gene>
<proteinExistence type="predicted"/>
<feature type="region of interest" description="Disordered" evidence="2">
    <location>
        <begin position="1"/>
        <end position="71"/>
    </location>
</feature>
<protein>
    <submittedName>
        <fullName evidence="5">DUF4352 domain-containing protein</fullName>
    </submittedName>
</protein>
<evidence type="ECO:0000256" key="3">
    <source>
        <dbReference type="SAM" id="Phobius"/>
    </source>
</evidence>
<dbReference type="OrthoDB" id="3430849at2"/>
<name>A0A545AHA9_9ACTN</name>
<accession>A0A545AHA9</accession>
<keyword evidence="1" id="KW-0732">Signal</keyword>
<reference evidence="5 6" key="1">
    <citation type="submission" date="2019-07" db="EMBL/GenBank/DDBJ databases">
        <title>Cryptosporangium phraense sp. nov., isolated from plant litter.</title>
        <authorList>
            <person name="Suriyachadkun C."/>
        </authorList>
    </citation>
    <scope>NUCLEOTIDE SEQUENCE [LARGE SCALE GENOMIC DNA]</scope>
    <source>
        <strain evidence="5 6">A-T 5661</strain>
    </source>
</reference>
<keyword evidence="3" id="KW-0472">Membrane</keyword>
<dbReference type="EMBL" id="VIRS01000035">
    <property type="protein sequence ID" value="TQS40708.1"/>
    <property type="molecule type" value="Genomic_DNA"/>
</dbReference>
<feature type="compositionally biased region" description="Pro residues" evidence="2">
    <location>
        <begin position="1"/>
        <end position="13"/>
    </location>
</feature>
<evidence type="ECO:0000313" key="5">
    <source>
        <dbReference type="EMBL" id="TQS40708.1"/>
    </source>
</evidence>
<feature type="region of interest" description="Disordered" evidence="2">
    <location>
        <begin position="109"/>
        <end position="151"/>
    </location>
</feature>
<feature type="domain" description="DUF4352" evidence="4">
    <location>
        <begin position="150"/>
        <end position="268"/>
    </location>
</feature>
<evidence type="ECO:0000256" key="1">
    <source>
        <dbReference type="ARBA" id="ARBA00022729"/>
    </source>
</evidence>
<dbReference type="InParanoid" id="A0A545AHA9"/>
<feature type="compositionally biased region" description="Polar residues" evidence="2">
    <location>
        <begin position="109"/>
        <end position="121"/>
    </location>
</feature>
<dbReference type="AlphaFoldDB" id="A0A545AHA9"/>
<feature type="compositionally biased region" description="Low complexity" evidence="2">
    <location>
        <begin position="122"/>
        <end position="144"/>
    </location>
</feature>
<evidence type="ECO:0000256" key="2">
    <source>
        <dbReference type="SAM" id="MobiDB-lite"/>
    </source>
</evidence>
<dbReference type="RefSeq" id="WP_142708852.1">
    <property type="nucleotide sequence ID" value="NZ_VIRS01000035.1"/>
</dbReference>
<evidence type="ECO:0000313" key="6">
    <source>
        <dbReference type="Proteomes" id="UP000317982"/>
    </source>
</evidence>